<organism evidence="7 8">
    <name type="scientific">Gluconacetobacter sacchari</name>
    <dbReference type="NCBI Taxonomy" id="92759"/>
    <lineage>
        <taxon>Bacteria</taxon>
        <taxon>Pseudomonadati</taxon>
        <taxon>Pseudomonadota</taxon>
        <taxon>Alphaproteobacteria</taxon>
        <taxon>Acetobacterales</taxon>
        <taxon>Acetobacteraceae</taxon>
        <taxon>Gluconacetobacter</taxon>
    </lineage>
</organism>
<accession>A0A7W4IGP5</accession>
<protein>
    <recommendedName>
        <fullName evidence="5">Ribonuclease VapC</fullName>
        <shortName evidence="5">RNase VapC</shortName>
        <ecNumber evidence="5">3.1.-.-</ecNumber>
    </recommendedName>
    <alternativeName>
        <fullName evidence="5">Toxin VapC</fullName>
    </alternativeName>
</protein>
<dbReference type="Gene3D" id="3.40.50.1010">
    <property type="entry name" value="5'-nuclease"/>
    <property type="match status" value="1"/>
</dbReference>
<evidence type="ECO:0000256" key="5">
    <source>
        <dbReference type="HAMAP-Rule" id="MF_00265"/>
    </source>
</evidence>
<dbReference type="AlphaFoldDB" id="A0A7W4IGP5"/>
<dbReference type="InterPro" id="IPR002716">
    <property type="entry name" value="PIN_dom"/>
</dbReference>
<gene>
    <name evidence="5" type="primary">vapC</name>
    <name evidence="7" type="ORF">HLH48_20670</name>
</gene>
<dbReference type="EMBL" id="JABEQJ010000041">
    <property type="protein sequence ID" value="MBB2162534.1"/>
    <property type="molecule type" value="Genomic_DNA"/>
</dbReference>
<comment type="cofactor">
    <cofactor evidence="5">
        <name>Mg(2+)</name>
        <dbReference type="ChEBI" id="CHEBI:18420"/>
    </cofactor>
</comment>
<keyword evidence="5" id="KW-0460">Magnesium</keyword>
<reference evidence="7 8" key="1">
    <citation type="submission" date="2020-04" db="EMBL/GenBank/DDBJ databases">
        <title>Description of novel Gluconacetobacter.</title>
        <authorList>
            <person name="Sombolestani A."/>
        </authorList>
    </citation>
    <scope>NUCLEOTIDE SEQUENCE [LARGE SCALE GENOMIC DNA]</scope>
    <source>
        <strain evidence="7 8">LMG 19747</strain>
    </source>
</reference>
<dbReference type="InterPro" id="IPR022907">
    <property type="entry name" value="VapC_family"/>
</dbReference>
<dbReference type="HAMAP" id="MF_00265">
    <property type="entry name" value="VapC_Nob1"/>
    <property type="match status" value="1"/>
</dbReference>
<evidence type="ECO:0000256" key="2">
    <source>
        <dbReference type="ARBA" id="ARBA00022722"/>
    </source>
</evidence>
<dbReference type="GO" id="GO:0000287">
    <property type="term" value="F:magnesium ion binding"/>
    <property type="evidence" value="ECO:0007669"/>
    <property type="project" value="UniProtKB-UniRule"/>
</dbReference>
<dbReference type="GO" id="GO:0016787">
    <property type="term" value="F:hydrolase activity"/>
    <property type="evidence" value="ECO:0007669"/>
    <property type="project" value="UniProtKB-KW"/>
</dbReference>
<evidence type="ECO:0000256" key="4">
    <source>
        <dbReference type="ARBA" id="ARBA00022801"/>
    </source>
</evidence>
<comment type="function">
    <text evidence="5">Toxic component of a toxin-antitoxin (TA) system. An RNase.</text>
</comment>
<dbReference type="EC" id="3.1.-.-" evidence="5"/>
<keyword evidence="5" id="KW-0800">Toxin</keyword>
<dbReference type="RefSeq" id="WP_182999352.1">
    <property type="nucleotide sequence ID" value="NZ_JABEQJ010000041.1"/>
</dbReference>
<evidence type="ECO:0000256" key="1">
    <source>
        <dbReference type="ARBA" id="ARBA00022649"/>
    </source>
</evidence>
<evidence type="ECO:0000313" key="7">
    <source>
        <dbReference type="EMBL" id="MBB2162534.1"/>
    </source>
</evidence>
<dbReference type="GO" id="GO:0090729">
    <property type="term" value="F:toxin activity"/>
    <property type="evidence" value="ECO:0007669"/>
    <property type="project" value="UniProtKB-KW"/>
</dbReference>
<dbReference type="CDD" id="cd09871">
    <property type="entry name" value="PIN_MtVapC28-VapC30-like"/>
    <property type="match status" value="1"/>
</dbReference>
<keyword evidence="2 5" id="KW-0540">Nuclease</keyword>
<feature type="domain" description="PIN" evidence="6">
    <location>
        <begin position="2"/>
        <end position="122"/>
    </location>
</feature>
<sequence length="132" mass="14053">MIAVDTSALVAIALNEPAASRCRTVLETEADLLIAAPTVAETLIVADRRGFGAEMRALIDNFGFTVVSFTDADAKKVAHAYGMWGKGMHPAGLNFGDCFSYVIARAHECPLLFVGDDFSQTDIQAAFPAPSE</sequence>
<keyword evidence="1 5" id="KW-1277">Toxin-antitoxin system</keyword>
<evidence type="ECO:0000256" key="3">
    <source>
        <dbReference type="ARBA" id="ARBA00022723"/>
    </source>
</evidence>
<dbReference type="SUPFAM" id="SSF88723">
    <property type="entry name" value="PIN domain-like"/>
    <property type="match status" value="1"/>
</dbReference>
<comment type="caution">
    <text evidence="7">The sequence shown here is derived from an EMBL/GenBank/DDBJ whole genome shotgun (WGS) entry which is preliminary data.</text>
</comment>
<comment type="similarity">
    <text evidence="5">Belongs to the PINc/VapC protein family.</text>
</comment>
<keyword evidence="4 5" id="KW-0378">Hydrolase</keyword>
<dbReference type="Pfam" id="PF01850">
    <property type="entry name" value="PIN"/>
    <property type="match status" value="1"/>
</dbReference>
<dbReference type="Proteomes" id="UP000589085">
    <property type="component" value="Unassembled WGS sequence"/>
</dbReference>
<keyword evidence="3 5" id="KW-0479">Metal-binding</keyword>
<evidence type="ECO:0000259" key="6">
    <source>
        <dbReference type="Pfam" id="PF01850"/>
    </source>
</evidence>
<feature type="binding site" evidence="5">
    <location>
        <position position="5"/>
    </location>
    <ligand>
        <name>Mg(2+)</name>
        <dbReference type="ChEBI" id="CHEBI:18420"/>
    </ligand>
</feature>
<dbReference type="InterPro" id="IPR029060">
    <property type="entry name" value="PIN-like_dom_sf"/>
</dbReference>
<feature type="binding site" evidence="5">
    <location>
        <position position="97"/>
    </location>
    <ligand>
        <name>Mg(2+)</name>
        <dbReference type="ChEBI" id="CHEBI:18420"/>
    </ligand>
</feature>
<name>A0A7W4IGP5_9PROT</name>
<evidence type="ECO:0000313" key="8">
    <source>
        <dbReference type="Proteomes" id="UP000589085"/>
    </source>
</evidence>
<proteinExistence type="inferred from homology"/>
<dbReference type="GO" id="GO:0004540">
    <property type="term" value="F:RNA nuclease activity"/>
    <property type="evidence" value="ECO:0007669"/>
    <property type="project" value="InterPro"/>
</dbReference>